<sequence length="73" mass="8207">MSGKLKIPKKMRPQTTWPGRKRGSKYTGESDWHPDESDSCVSEAAAHGGYSTLHREEGRRCKQQAAKTDHHSV</sequence>
<organism evidence="2">
    <name type="scientific">Nothobranchius korthausae</name>
    <dbReference type="NCBI Taxonomy" id="1143690"/>
    <lineage>
        <taxon>Eukaryota</taxon>
        <taxon>Metazoa</taxon>
        <taxon>Chordata</taxon>
        <taxon>Craniata</taxon>
        <taxon>Vertebrata</taxon>
        <taxon>Euteleostomi</taxon>
        <taxon>Actinopterygii</taxon>
        <taxon>Neopterygii</taxon>
        <taxon>Teleostei</taxon>
        <taxon>Neoteleostei</taxon>
        <taxon>Acanthomorphata</taxon>
        <taxon>Ovalentaria</taxon>
        <taxon>Atherinomorphae</taxon>
        <taxon>Cyprinodontiformes</taxon>
        <taxon>Nothobranchiidae</taxon>
        <taxon>Nothobranchius</taxon>
    </lineage>
</organism>
<accession>A0A1A8FXV9</accession>
<evidence type="ECO:0000256" key="1">
    <source>
        <dbReference type="SAM" id="MobiDB-lite"/>
    </source>
</evidence>
<protein>
    <submittedName>
        <fullName evidence="2">Uncharacterized protein</fullName>
    </submittedName>
</protein>
<reference evidence="2" key="2">
    <citation type="submission" date="2016-06" db="EMBL/GenBank/DDBJ databases">
        <title>The genome of a short-lived fish provides insights into sex chromosome evolution and the genetic control of aging.</title>
        <authorList>
            <person name="Reichwald K."/>
            <person name="Felder M."/>
            <person name="Petzold A."/>
            <person name="Koch P."/>
            <person name="Groth M."/>
            <person name="Platzer M."/>
        </authorList>
    </citation>
    <scope>NUCLEOTIDE SEQUENCE</scope>
    <source>
        <tissue evidence="2">Brain</tissue>
    </source>
</reference>
<proteinExistence type="predicted"/>
<dbReference type="EMBL" id="HAEB01017290">
    <property type="protein sequence ID" value="SBQ63817.1"/>
    <property type="molecule type" value="Transcribed_RNA"/>
</dbReference>
<reference evidence="2" key="1">
    <citation type="submission" date="2016-05" db="EMBL/GenBank/DDBJ databases">
        <authorList>
            <person name="Lavstsen T."/>
            <person name="Jespersen J.S."/>
        </authorList>
    </citation>
    <scope>NUCLEOTIDE SEQUENCE</scope>
    <source>
        <tissue evidence="2">Brain</tissue>
    </source>
</reference>
<feature type="region of interest" description="Disordered" evidence="1">
    <location>
        <begin position="1"/>
        <end position="73"/>
    </location>
</feature>
<evidence type="ECO:0000313" key="2">
    <source>
        <dbReference type="EMBL" id="SBQ63817.1"/>
    </source>
</evidence>
<dbReference type="AlphaFoldDB" id="A0A1A8FXV9"/>
<name>A0A1A8FXV9_9TELE</name>
<feature type="compositionally biased region" description="Basic residues" evidence="1">
    <location>
        <begin position="1"/>
        <end position="12"/>
    </location>
</feature>
<gene>
    <name evidence="2" type="primary">BX547934.1</name>
</gene>